<dbReference type="GO" id="GO:0032588">
    <property type="term" value="C:trans-Golgi network membrane"/>
    <property type="evidence" value="ECO:0007669"/>
    <property type="project" value="TreeGrafter"/>
</dbReference>
<feature type="compositionally biased region" description="Basic and acidic residues" evidence="5">
    <location>
        <begin position="639"/>
        <end position="648"/>
    </location>
</feature>
<dbReference type="GeneTree" id="ENSGT00390000015076"/>
<evidence type="ECO:0000256" key="5">
    <source>
        <dbReference type="SAM" id="MobiDB-lite"/>
    </source>
</evidence>
<comment type="subcellular location">
    <subcellularLocation>
        <location evidence="1">Cytoplasmic vesicle</location>
    </subcellularLocation>
    <subcellularLocation>
        <location evidence="2">Golgi apparatus</location>
        <location evidence="2">trans-Golgi network</location>
    </subcellularLocation>
</comment>
<reference evidence="8" key="2">
    <citation type="submission" date="2025-08" db="UniProtKB">
        <authorList>
            <consortium name="Ensembl"/>
        </authorList>
    </citation>
    <scope>IDENTIFICATION</scope>
</reference>
<evidence type="ECO:0000256" key="4">
    <source>
        <dbReference type="ARBA" id="ARBA00023329"/>
    </source>
</evidence>
<protein>
    <submittedName>
        <fullName evidence="8">TEPSIN adaptor related protein complex 4 accessory protein</fullName>
    </submittedName>
</protein>
<evidence type="ECO:0000313" key="9">
    <source>
        <dbReference type="Proteomes" id="UP000314982"/>
    </source>
</evidence>
<feature type="region of interest" description="Disordered" evidence="5">
    <location>
        <begin position="625"/>
        <end position="652"/>
    </location>
</feature>
<dbReference type="InterPro" id="IPR058028">
    <property type="entry name" value="Tepsin_VHS/ENTH-like"/>
</dbReference>
<evidence type="ECO:0000256" key="1">
    <source>
        <dbReference type="ARBA" id="ARBA00004541"/>
    </source>
</evidence>
<name>A0A4W5PV91_9TELE</name>
<feature type="compositionally biased region" description="Polar residues" evidence="5">
    <location>
        <begin position="263"/>
        <end position="272"/>
    </location>
</feature>
<keyword evidence="4" id="KW-0968">Cytoplasmic vesicle</keyword>
<dbReference type="PANTHER" id="PTHR21514">
    <property type="entry name" value="AP-4 COMPLEX ACCESSORY SUBUNIT TEPSIN"/>
    <property type="match status" value="1"/>
</dbReference>
<feature type="domain" description="AP-4 complex accessory subunit Tepsin VHS/ENTH-like" evidence="7">
    <location>
        <begin position="379"/>
        <end position="456"/>
    </location>
</feature>
<dbReference type="AlphaFoldDB" id="A0A4W5PV91"/>
<feature type="compositionally biased region" description="Gly residues" evidence="5">
    <location>
        <begin position="273"/>
        <end position="285"/>
    </location>
</feature>
<dbReference type="InterPro" id="IPR035802">
    <property type="entry name" value="ENTH/VHS_tepsin"/>
</dbReference>
<evidence type="ECO:0000256" key="3">
    <source>
        <dbReference type="ARBA" id="ARBA00023034"/>
    </source>
</evidence>
<dbReference type="InterPro" id="IPR039273">
    <property type="entry name" value="TEPSIN"/>
</dbReference>
<sequence length="688" mass="74594">MATFMERLSFLQKVPTLMKATADDEKPCPGYLFEEIGKISQESTGCGQCLLEYLLERLQVESCHVKIKVLKIFVHLCGHGSPHFLTELRRNSTFIQQASVYSGPLDPIHGTAMYQKVRATAQELARLLFTETVSHQSSTSPCKLAMANMGMGSESAHGSRMQGFGYSPGKNITSGETLMDKIRKATEFVASAVLPPMEHQGIRLHDNHYRAVVAPSGPVEVAVPACAYTVPPHRPKVSQRCPGQVGGGWEEIDSSHSSSHNSCQENADHSQVSGGGSSNSGGTGSQSGASRESSGDLSEREEAMQLGDCGQEMALISRMTEGSKVFLSREENQHFIKESVQTNRLHVIRALASTFLPVCLLLDFCPVFFGMFHSLLSVPRCSTLNCEVVVELLSRRLQDSSQTAQMRALCAVACLMTSDLLSLEQIFGVTQRRLVQLSEGPPGPVANKTIKILRQFEALMGGTIIGAGCDAAAAANGVPLSSSDQPPTPTSPALLLPTRPGDITVFNHHRGRDPETEQSPRGQAQPPPLPDLGWAQRDTSERLLNLNLDDERGSASQDEEFVDSQIGFRTGETQLTSDVTVNDSELQTEGDPFRVTDPQIEQPCGGRLSLFSGMELVTRGRSVCPSTLTERNGDLQPQAEKRDGRERLSVTPTNTPLLCVNDISDTTPTYDLTPTSSQSASAFSFLNL</sequence>
<proteinExistence type="predicted"/>
<feature type="region of interest" description="Disordered" evidence="5">
    <location>
        <begin position="232"/>
        <end position="301"/>
    </location>
</feature>
<keyword evidence="3" id="KW-0333">Golgi apparatus</keyword>
<dbReference type="InterPro" id="IPR008942">
    <property type="entry name" value="ENTH_VHS"/>
</dbReference>
<dbReference type="STRING" id="62062.ENSHHUP00000067487"/>
<feature type="region of interest" description="Disordered" evidence="5">
    <location>
        <begin position="477"/>
        <end position="535"/>
    </location>
</feature>
<evidence type="ECO:0000259" key="7">
    <source>
        <dbReference type="Pfam" id="PF25827"/>
    </source>
</evidence>
<evidence type="ECO:0000313" key="8">
    <source>
        <dbReference type="Ensembl" id="ENSHHUP00000067487.1"/>
    </source>
</evidence>
<evidence type="ECO:0000256" key="2">
    <source>
        <dbReference type="ARBA" id="ARBA00004601"/>
    </source>
</evidence>
<reference evidence="9" key="1">
    <citation type="submission" date="2018-06" db="EMBL/GenBank/DDBJ databases">
        <title>Genome assembly of Danube salmon.</title>
        <authorList>
            <person name="Macqueen D.J."/>
            <person name="Gundappa M.K."/>
        </authorList>
    </citation>
    <scope>NUCLEOTIDE SEQUENCE [LARGE SCALE GENOMIC DNA]</scope>
</reference>
<dbReference type="Pfam" id="PF01417">
    <property type="entry name" value="ENTH"/>
    <property type="match status" value="1"/>
</dbReference>
<dbReference type="Proteomes" id="UP000314982">
    <property type="component" value="Unassembled WGS sequence"/>
</dbReference>
<organism evidence="8 9">
    <name type="scientific">Hucho hucho</name>
    <name type="common">huchen</name>
    <dbReference type="NCBI Taxonomy" id="62062"/>
    <lineage>
        <taxon>Eukaryota</taxon>
        <taxon>Metazoa</taxon>
        <taxon>Chordata</taxon>
        <taxon>Craniata</taxon>
        <taxon>Vertebrata</taxon>
        <taxon>Euteleostomi</taxon>
        <taxon>Actinopterygii</taxon>
        <taxon>Neopterygii</taxon>
        <taxon>Teleostei</taxon>
        <taxon>Protacanthopterygii</taxon>
        <taxon>Salmoniformes</taxon>
        <taxon>Salmonidae</taxon>
        <taxon>Salmoninae</taxon>
        <taxon>Hucho</taxon>
    </lineage>
</organism>
<evidence type="ECO:0000259" key="6">
    <source>
        <dbReference type="Pfam" id="PF01417"/>
    </source>
</evidence>
<dbReference type="Gene3D" id="1.25.40.90">
    <property type="match status" value="1"/>
</dbReference>
<feature type="compositionally biased region" description="Low complexity" evidence="5">
    <location>
        <begin position="477"/>
        <end position="500"/>
    </location>
</feature>
<dbReference type="SUPFAM" id="SSF48464">
    <property type="entry name" value="ENTH/VHS domain"/>
    <property type="match status" value="1"/>
</dbReference>
<dbReference type="PANTHER" id="PTHR21514:SF0">
    <property type="entry name" value="AP-4 COMPLEX ACCESSORY SUBUNIT TEPSIN"/>
    <property type="match status" value="1"/>
</dbReference>
<feature type="domain" description="ENTH" evidence="6">
    <location>
        <begin position="18"/>
        <end position="128"/>
    </location>
</feature>
<dbReference type="Pfam" id="PF25827">
    <property type="entry name" value="TVHS-like"/>
    <property type="match status" value="2"/>
</dbReference>
<dbReference type="GO" id="GO:0031410">
    <property type="term" value="C:cytoplasmic vesicle"/>
    <property type="evidence" value="ECO:0007669"/>
    <property type="project" value="UniProtKB-SubCell"/>
</dbReference>
<feature type="domain" description="AP-4 complex accessory subunit Tepsin VHS/ENTH-like" evidence="7">
    <location>
        <begin position="311"/>
        <end position="352"/>
    </location>
</feature>
<dbReference type="Ensembl" id="ENSHHUT00000069756.1">
    <property type="protein sequence ID" value="ENSHHUP00000067487.1"/>
    <property type="gene ID" value="ENSHHUG00000039782.1"/>
</dbReference>
<reference evidence="8" key="3">
    <citation type="submission" date="2025-09" db="UniProtKB">
        <authorList>
            <consortium name="Ensembl"/>
        </authorList>
    </citation>
    <scope>IDENTIFICATION</scope>
</reference>
<dbReference type="InterPro" id="IPR013809">
    <property type="entry name" value="ENTH"/>
</dbReference>
<accession>A0A4W5PV91</accession>
<dbReference type="CDD" id="cd03572">
    <property type="entry name" value="ENTH_like_Tepsin"/>
    <property type="match status" value="1"/>
</dbReference>
<keyword evidence="9" id="KW-1185">Reference proteome</keyword>